<sequence length="165" mass="18045">MYLVTTICNALPPQDVVDDLHSYKSPSNTSTFLIHPDAPEDRLNIFSMIWQVQVHKNATDSIGDGVLHQVLEITLVQCISWKPVNDHSGDWMLADADGDTCEMLDDGYVSLKISHFPSGDKLDVVFALGQLVAIYMLKVGNGPDPISPALLKCIINGVNSIVDLP</sequence>
<dbReference type="EMBL" id="KN835593">
    <property type="protein sequence ID" value="KIK35735.1"/>
    <property type="molecule type" value="Genomic_DNA"/>
</dbReference>
<protein>
    <submittedName>
        <fullName evidence="1">Uncharacterized protein</fullName>
    </submittedName>
</protein>
<evidence type="ECO:0000313" key="2">
    <source>
        <dbReference type="Proteomes" id="UP000054485"/>
    </source>
</evidence>
<reference evidence="1 2" key="1">
    <citation type="submission" date="2014-04" db="EMBL/GenBank/DDBJ databases">
        <authorList>
            <consortium name="DOE Joint Genome Institute"/>
            <person name="Kuo A."/>
            <person name="Ruytinx J."/>
            <person name="Rineau F."/>
            <person name="Colpaert J."/>
            <person name="Kohler A."/>
            <person name="Nagy L.G."/>
            <person name="Floudas D."/>
            <person name="Copeland A."/>
            <person name="Barry K.W."/>
            <person name="Cichocki N."/>
            <person name="Veneault-Fourrey C."/>
            <person name="LaButti K."/>
            <person name="Lindquist E.A."/>
            <person name="Lipzen A."/>
            <person name="Lundell T."/>
            <person name="Morin E."/>
            <person name="Murat C."/>
            <person name="Sun H."/>
            <person name="Tunlid A."/>
            <person name="Henrissat B."/>
            <person name="Grigoriev I.V."/>
            <person name="Hibbett D.S."/>
            <person name="Martin F."/>
            <person name="Nordberg H.P."/>
            <person name="Cantor M.N."/>
            <person name="Hua S.X."/>
        </authorList>
    </citation>
    <scope>NUCLEOTIDE SEQUENCE [LARGE SCALE GENOMIC DNA]</scope>
    <source>
        <strain evidence="1 2">UH-Slu-Lm8-n1</strain>
    </source>
</reference>
<name>A0A0C9ZE07_9AGAM</name>
<dbReference type="Proteomes" id="UP000054485">
    <property type="component" value="Unassembled WGS sequence"/>
</dbReference>
<dbReference type="InParanoid" id="A0A0C9ZE07"/>
<evidence type="ECO:0000313" key="1">
    <source>
        <dbReference type="EMBL" id="KIK35735.1"/>
    </source>
</evidence>
<organism evidence="1 2">
    <name type="scientific">Suillus luteus UH-Slu-Lm8-n1</name>
    <dbReference type="NCBI Taxonomy" id="930992"/>
    <lineage>
        <taxon>Eukaryota</taxon>
        <taxon>Fungi</taxon>
        <taxon>Dikarya</taxon>
        <taxon>Basidiomycota</taxon>
        <taxon>Agaricomycotina</taxon>
        <taxon>Agaricomycetes</taxon>
        <taxon>Agaricomycetidae</taxon>
        <taxon>Boletales</taxon>
        <taxon>Suillineae</taxon>
        <taxon>Suillaceae</taxon>
        <taxon>Suillus</taxon>
    </lineage>
</organism>
<dbReference type="HOGENOM" id="CLU_1611900_0_0_1"/>
<proteinExistence type="predicted"/>
<gene>
    <name evidence="1" type="ORF">CY34DRAFT_16842</name>
</gene>
<keyword evidence="2" id="KW-1185">Reference proteome</keyword>
<reference evidence="2" key="2">
    <citation type="submission" date="2015-01" db="EMBL/GenBank/DDBJ databases">
        <title>Evolutionary Origins and Diversification of the Mycorrhizal Mutualists.</title>
        <authorList>
            <consortium name="DOE Joint Genome Institute"/>
            <consortium name="Mycorrhizal Genomics Consortium"/>
            <person name="Kohler A."/>
            <person name="Kuo A."/>
            <person name="Nagy L.G."/>
            <person name="Floudas D."/>
            <person name="Copeland A."/>
            <person name="Barry K.W."/>
            <person name="Cichocki N."/>
            <person name="Veneault-Fourrey C."/>
            <person name="LaButti K."/>
            <person name="Lindquist E.A."/>
            <person name="Lipzen A."/>
            <person name="Lundell T."/>
            <person name="Morin E."/>
            <person name="Murat C."/>
            <person name="Riley R."/>
            <person name="Ohm R."/>
            <person name="Sun H."/>
            <person name="Tunlid A."/>
            <person name="Henrissat B."/>
            <person name="Grigoriev I.V."/>
            <person name="Hibbett D.S."/>
            <person name="Martin F."/>
        </authorList>
    </citation>
    <scope>NUCLEOTIDE SEQUENCE [LARGE SCALE GENOMIC DNA]</scope>
    <source>
        <strain evidence="2">UH-Slu-Lm8-n1</strain>
    </source>
</reference>
<dbReference type="OrthoDB" id="2658677at2759"/>
<dbReference type="AlphaFoldDB" id="A0A0C9ZE07"/>
<accession>A0A0C9ZE07</accession>